<keyword evidence="4" id="KW-1185">Reference proteome</keyword>
<feature type="compositionally biased region" description="Polar residues" evidence="1">
    <location>
        <begin position="286"/>
        <end position="304"/>
    </location>
</feature>
<dbReference type="SUPFAM" id="SSF56317">
    <property type="entry name" value="Carbon-nitrogen hydrolase"/>
    <property type="match status" value="1"/>
</dbReference>
<dbReference type="InterPro" id="IPR036526">
    <property type="entry name" value="C-N_Hydrolase_sf"/>
</dbReference>
<feature type="compositionally biased region" description="Acidic residues" evidence="1">
    <location>
        <begin position="309"/>
        <end position="322"/>
    </location>
</feature>
<feature type="domain" description="CN hydrolase" evidence="2">
    <location>
        <begin position="1"/>
        <end position="269"/>
    </location>
</feature>
<dbReference type="PANTHER" id="PTHR11750">
    <property type="entry name" value="PROTEIN N-TERMINAL AMIDASE"/>
    <property type="match status" value="1"/>
</dbReference>
<evidence type="ECO:0000259" key="2">
    <source>
        <dbReference type="PROSITE" id="PS50263"/>
    </source>
</evidence>
<dbReference type="PROSITE" id="PS50263">
    <property type="entry name" value="CN_HYDROLASE"/>
    <property type="match status" value="1"/>
</dbReference>
<name>A0A9W8BCB4_9FUNG</name>
<dbReference type="Proteomes" id="UP001151582">
    <property type="component" value="Unassembled WGS sequence"/>
</dbReference>
<evidence type="ECO:0000313" key="3">
    <source>
        <dbReference type="EMBL" id="KAJ1984513.1"/>
    </source>
</evidence>
<dbReference type="Gene3D" id="3.60.110.10">
    <property type="entry name" value="Carbon-nitrogen hydrolase"/>
    <property type="match status" value="1"/>
</dbReference>
<dbReference type="InterPro" id="IPR039703">
    <property type="entry name" value="Nta1"/>
</dbReference>
<dbReference type="AlphaFoldDB" id="A0A9W8BCB4"/>
<feature type="region of interest" description="Disordered" evidence="1">
    <location>
        <begin position="233"/>
        <end position="322"/>
    </location>
</feature>
<gene>
    <name evidence="3" type="ORF">H4R34_000599</name>
</gene>
<accession>A0A9W8BCB4</accession>
<dbReference type="PANTHER" id="PTHR11750:SF26">
    <property type="entry name" value="PROTEIN N-TERMINAL AMIDASE"/>
    <property type="match status" value="1"/>
</dbReference>
<evidence type="ECO:0000313" key="4">
    <source>
        <dbReference type="Proteomes" id="UP001151582"/>
    </source>
</evidence>
<dbReference type="Pfam" id="PF00795">
    <property type="entry name" value="CN_hydrolase"/>
    <property type="match status" value="1"/>
</dbReference>
<organism evidence="3 4">
    <name type="scientific">Dimargaris verticillata</name>
    <dbReference type="NCBI Taxonomy" id="2761393"/>
    <lineage>
        <taxon>Eukaryota</taxon>
        <taxon>Fungi</taxon>
        <taxon>Fungi incertae sedis</taxon>
        <taxon>Zoopagomycota</taxon>
        <taxon>Kickxellomycotina</taxon>
        <taxon>Dimargaritomycetes</taxon>
        <taxon>Dimargaritales</taxon>
        <taxon>Dimargaritaceae</taxon>
        <taxon>Dimargaris</taxon>
    </lineage>
</organism>
<dbReference type="GO" id="GO:0070773">
    <property type="term" value="F:protein-N-terminal glutamine amidohydrolase activity"/>
    <property type="evidence" value="ECO:0007669"/>
    <property type="project" value="InterPro"/>
</dbReference>
<dbReference type="EMBL" id="JANBQB010000017">
    <property type="protein sequence ID" value="KAJ1984513.1"/>
    <property type="molecule type" value="Genomic_DNA"/>
</dbReference>
<dbReference type="CDD" id="cd07197">
    <property type="entry name" value="nitrilase"/>
    <property type="match status" value="1"/>
</dbReference>
<evidence type="ECO:0000256" key="1">
    <source>
        <dbReference type="SAM" id="MobiDB-lite"/>
    </source>
</evidence>
<protein>
    <recommendedName>
        <fullName evidence="2">CN hydrolase domain-containing protein</fullName>
    </recommendedName>
</protein>
<dbReference type="GO" id="GO:0030163">
    <property type="term" value="P:protein catabolic process"/>
    <property type="evidence" value="ECO:0007669"/>
    <property type="project" value="TreeGrafter"/>
</dbReference>
<dbReference type="GO" id="GO:0008418">
    <property type="term" value="F:protein-N-terminal asparagine amidohydrolase activity"/>
    <property type="evidence" value="ECO:0007669"/>
    <property type="project" value="InterPro"/>
</dbReference>
<dbReference type="InterPro" id="IPR003010">
    <property type="entry name" value="C-N_Hydrolase"/>
</dbReference>
<sequence length="455" mass="49934">MQQRTLANCQFTIKHNQRAVNQAVASRKILTQFKPKDVDLLVLPELAFTGALVNGTADAEKLGEDAQNSPTVAWAQRHAQALGAYIVAGFPEVEIAEDGRPTYYNSACFVDRQGELVSVYRKHNLCESDKLWANAGAGFSSFDVPELGRVGLAIGTDLHEGTKYPKPSLKNCELARYHQRAGTQLLICPTAWTREMNPVTGVTESEGEESESGITMAPMTMAVRAASKDDTAASAALASTTHDEKSPHKRPLDRRFSNGIVDTDYEYSPSATEFEAEQSAKDDEGNQASHAASTINHDATSTNKVPADTNDDDAADSSDEEEEDDQFHFMYWMYCLQPLFSPVHALHPAFYAYQRRTAQGRIRPRTTIKPTGVMEYQNPTACHVIICNRVGSEAEHEYLGTSSIFTLQLPTASTDKCRRTVTGRSTAISGLFGNNVRSSTYTCFGNDEGCFTTVI</sequence>
<reference evidence="3" key="1">
    <citation type="submission" date="2022-07" db="EMBL/GenBank/DDBJ databases">
        <title>Phylogenomic reconstructions and comparative analyses of Kickxellomycotina fungi.</title>
        <authorList>
            <person name="Reynolds N.K."/>
            <person name="Stajich J.E."/>
            <person name="Barry K."/>
            <person name="Grigoriev I.V."/>
            <person name="Crous P."/>
            <person name="Smith M.E."/>
        </authorList>
    </citation>
    <scope>NUCLEOTIDE SEQUENCE</scope>
    <source>
        <strain evidence="3">RSA 567</strain>
    </source>
</reference>
<comment type="caution">
    <text evidence="3">The sequence shown here is derived from an EMBL/GenBank/DDBJ whole genome shotgun (WGS) entry which is preliminary data.</text>
</comment>
<proteinExistence type="predicted"/>
<dbReference type="OrthoDB" id="201515at2759"/>